<dbReference type="InterPro" id="IPR003593">
    <property type="entry name" value="AAA+_ATPase"/>
</dbReference>
<dbReference type="SMART" id="SM00382">
    <property type="entry name" value="AAA"/>
    <property type="match status" value="1"/>
</dbReference>
<dbReference type="GO" id="GO:0016887">
    <property type="term" value="F:ATP hydrolysis activity"/>
    <property type="evidence" value="ECO:0007669"/>
    <property type="project" value="InterPro"/>
</dbReference>
<dbReference type="AlphaFoldDB" id="A0A931FQT8"/>
<sequence length="326" mass="36004">MSRLEVTRLVKTYPVKVGLWRQIRSRQPSVQAVSNVNLTIEPGEVVGLVGESGCGKTTTGKMLVRLEKPTAGSVRLDGTDIFQLKGRELRSFRRRMQMVFQDPYDTLNPRRSILETLMQPLRYLGLEASAAAQRERALEALDHVELGALGDFSNRYPHQLSGGQRQRVAIGRALVVEPDIIVADEPVSMLDVSVRASVLKLLQRLNRERGIGILLITHDLATAKFLCDRVIVMYLGKVVEEMPSSAMPRAVRHPYSKLLLASVPDLRSEPSGPREHLDGAAPSAIDPPSGCRFHPRCPLAVPRCSTEEPSLRPMGEGSHMAACHVL</sequence>
<keyword evidence="9" id="KW-1185">Reference proteome</keyword>
<proteinExistence type="inferred from homology"/>
<dbReference type="Gene3D" id="3.40.50.300">
    <property type="entry name" value="P-loop containing nucleotide triphosphate hydrolases"/>
    <property type="match status" value="1"/>
</dbReference>
<feature type="compositionally biased region" description="Basic and acidic residues" evidence="6">
    <location>
        <begin position="266"/>
        <end position="278"/>
    </location>
</feature>
<comment type="subcellular location">
    <subcellularLocation>
        <location evidence="1">Cell inner membrane</location>
        <topology evidence="1">Peripheral membrane protein</topology>
    </subcellularLocation>
</comment>
<organism evidence="8 9">
    <name type="scientific">Microvirga alba</name>
    <dbReference type="NCBI Taxonomy" id="2791025"/>
    <lineage>
        <taxon>Bacteria</taxon>
        <taxon>Pseudomonadati</taxon>
        <taxon>Pseudomonadota</taxon>
        <taxon>Alphaproteobacteria</taxon>
        <taxon>Hyphomicrobiales</taxon>
        <taxon>Methylobacteriaceae</taxon>
        <taxon>Microvirga</taxon>
    </lineage>
</organism>
<dbReference type="GO" id="GO:0005886">
    <property type="term" value="C:plasma membrane"/>
    <property type="evidence" value="ECO:0007669"/>
    <property type="project" value="UniProtKB-SubCell"/>
</dbReference>
<dbReference type="PROSITE" id="PS00211">
    <property type="entry name" value="ABC_TRANSPORTER_1"/>
    <property type="match status" value="1"/>
</dbReference>
<dbReference type="RefSeq" id="WP_196271820.1">
    <property type="nucleotide sequence ID" value="NZ_JADQDO010000004.1"/>
</dbReference>
<dbReference type="Pfam" id="PF00005">
    <property type="entry name" value="ABC_tran"/>
    <property type="match status" value="1"/>
</dbReference>
<dbReference type="FunFam" id="3.40.50.300:FF:000016">
    <property type="entry name" value="Oligopeptide ABC transporter ATP-binding component"/>
    <property type="match status" value="1"/>
</dbReference>
<dbReference type="Proteomes" id="UP000599312">
    <property type="component" value="Unassembled WGS sequence"/>
</dbReference>
<keyword evidence="3" id="KW-0813">Transport</keyword>
<dbReference type="PANTHER" id="PTHR43776">
    <property type="entry name" value="TRANSPORT ATP-BINDING PROTEIN"/>
    <property type="match status" value="1"/>
</dbReference>
<dbReference type="Pfam" id="PF08352">
    <property type="entry name" value="oligo_HPY"/>
    <property type="match status" value="1"/>
</dbReference>
<dbReference type="NCBIfam" id="TIGR01727">
    <property type="entry name" value="oligo_HPY"/>
    <property type="match status" value="1"/>
</dbReference>
<dbReference type="GO" id="GO:0055085">
    <property type="term" value="P:transmembrane transport"/>
    <property type="evidence" value="ECO:0007669"/>
    <property type="project" value="UniProtKB-ARBA"/>
</dbReference>
<evidence type="ECO:0000259" key="7">
    <source>
        <dbReference type="PROSITE" id="PS50893"/>
    </source>
</evidence>
<accession>A0A931FQT8</accession>
<dbReference type="GO" id="GO:0005524">
    <property type="term" value="F:ATP binding"/>
    <property type="evidence" value="ECO:0007669"/>
    <property type="project" value="UniProtKB-KW"/>
</dbReference>
<evidence type="ECO:0000256" key="6">
    <source>
        <dbReference type="SAM" id="MobiDB-lite"/>
    </source>
</evidence>
<comment type="similarity">
    <text evidence="2">Belongs to the ABC transporter superfamily.</text>
</comment>
<dbReference type="InterPro" id="IPR003439">
    <property type="entry name" value="ABC_transporter-like_ATP-bd"/>
</dbReference>
<feature type="domain" description="ABC transporter" evidence="7">
    <location>
        <begin position="4"/>
        <end position="260"/>
    </location>
</feature>
<evidence type="ECO:0000313" key="8">
    <source>
        <dbReference type="EMBL" id="MBF9233828.1"/>
    </source>
</evidence>
<keyword evidence="5 8" id="KW-0067">ATP-binding</keyword>
<evidence type="ECO:0000256" key="3">
    <source>
        <dbReference type="ARBA" id="ARBA00022448"/>
    </source>
</evidence>
<dbReference type="EMBL" id="JADQDO010000004">
    <property type="protein sequence ID" value="MBF9233828.1"/>
    <property type="molecule type" value="Genomic_DNA"/>
</dbReference>
<name>A0A931FQT8_9HYPH</name>
<dbReference type="GO" id="GO:0015833">
    <property type="term" value="P:peptide transport"/>
    <property type="evidence" value="ECO:0007669"/>
    <property type="project" value="InterPro"/>
</dbReference>
<evidence type="ECO:0000256" key="1">
    <source>
        <dbReference type="ARBA" id="ARBA00004417"/>
    </source>
</evidence>
<evidence type="ECO:0000256" key="4">
    <source>
        <dbReference type="ARBA" id="ARBA00022741"/>
    </source>
</evidence>
<dbReference type="InterPro" id="IPR027417">
    <property type="entry name" value="P-loop_NTPase"/>
</dbReference>
<reference evidence="8" key="1">
    <citation type="submission" date="2020-11" db="EMBL/GenBank/DDBJ databases">
        <authorList>
            <person name="Kim M.K."/>
        </authorList>
    </citation>
    <scope>NUCLEOTIDE SEQUENCE</scope>
    <source>
        <strain evidence="8">BT350</strain>
    </source>
</reference>
<dbReference type="CDD" id="cd03257">
    <property type="entry name" value="ABC_NikE_OppD_transporters"/>
    <property type="match status" value="1"/>
</dbReference>
<dbReference type="InterPro" id="IPR017871">
    <property type="entry name" value="ABC_transporter-like_CS"/>
</dbReference>
<feature type="region of interest" description="Disordered" evidence="6">
    <location>
        <begin position="266"/>
        <end position="287"/>
    </location>
</feature>
<gene>
    <name evidence="8" type="ORF">I2H38_10620</name>
</gene>
<comment type="caution">
    <text evidence="8">The sequence shown here is derived from an EMBL/GenBank/DDBJ whole genome shotgun (WGS) entry which is preliminary data.</text>
</comment>
<dbReference type="InterPro" id="IPR050319">
    <property type="entry name" value="ABC_transp_ATP-bind"/>
</dbReference>
<protein>
    <submittedName>
        <fullName evidence="8">ABC transporter ATP-binding protein</fullName>
    </submittedName>
</protein>
<evidence type="ECO:0000256" key="5">
    <source>
        <dbReference type="ARBA" id="ARBA00022840"/>
    </source>
</evidence>
<dbReference type="PROSITE" id="PS50893">
    <property type="entry name" value="ABC_TRANSPORTER_2"/>
    <property type="match status" value="1"/>
</dbReference>
<dbReference type="InterPro" id="IPR013563">
    <property type="entry name" value="Oligopep_ABC_C"/>
</dbReference>
<dbReference type="SUPFAM" id="SSF52540">
    <property type="entry name" value="P-loop containing nucleoside triphosphate hydrolases"/>
    <property type="match status" value="1"/>
</dbReference>
<evidence type="ECO:0000256" key="2">
    <source>
        <dbReference type="ARBA" id="ARBA00005417"/>
    </source>
</evidence>
<keyword evidence="4" id="KW-0547">Nucleotide-binding</keyword>
<evidence type="ECO:0000313" key="9">
    <source>
        <dbReference type="Proteomes" id="UP000599312"/>
    </source>
</evidence>